<evidence type="ECO:0000256" key="1">
    <source>
        <dbReference type="ARBA" id="ARBA00001968"/>
    </source>
</evidence>
<evidence type="ECO:0000256" key="3">
    <source>
        <dbReference type="ARBA" id="ARBA00006958"/>
    </source>
</evidence>
<dbReference type="InterPro" id="IPR027806">
    <property type="entry name" value="HARBI1_dom"/>
</dbReference>
<dbReference type="InterPro" id="IPR045249">
    <property type="entry name" value="HARBI1-like"/>
</dbReference>
<dbReference type="Pfam" id="PF13359">
    <property type="entry name" value="DDE_Tnp_4"/>
    <property type="match status" value="1"/>
</dbReference>
<comment type="cofactor">
    <cofactor evidence="1">
        <name>a divalent metal cation</name>
        <dbReference type="ChEBI" id="CHEBI:60240"/>
    </cofactor>
</comment>
<evidence type="ECO:0000256" key="2">
    <source>
        <dbReference type="ARBA" id="ARBA00004123"/>
    </source>
</evidence>
<accession>A0A1Q3AMH7</accession>
<sequence length="268" mass="31415">QCMEICLMHRNTFYKSCSLLTTHGKLRETRNMSVHEMVATFLYIIGHRVVKRQLMRSKETISRQFHKVLNAMLRLQDILLRKPEPIQENSIDDRWKWFKNCLGALHGTYIPVNVSVVDRPRYRTRKGQIATNVLGVCTSDMQFIYVLPGWEGSAQDTRILRDAISRRNGVKVPQGYSYLCDAGYTNGEGFLAPYKGQRYHLNEWRQGYLPTTPRELFNMKLSARNVIERCFGILKMWAILRSKSYFPVKTQCRIISPCCLLHNYIRRE</sequence>
<dbReference type="GO" id="GO:0005634">
    <property type="term" value="C:nucleus"/>
    <property type="evidence" value="ECO:0007669"/>
    <property type="project" value="UniProtKB-SubCell"/>
</dbReference>
<evidence type="ECO:0000313" key="10">
    <source>
        <dbReference type="EMBL" id="GAV56959.1"/>
    </source>
</evidence>
<keyword evidence="7" id="KW-0539">Nucleus</keyword>
<dbReference type="OrthoDB" id="1737193at2759"/>
<comment type="similarity">
    <text evidence="3">Belongs to the HARBI1 family.</text>
</comment>
<evidence type="ECO:0000256" key="6">
    <source>
        <dbReference type="ARBA" id="ARBA00022801"/>
    </source>
</evidence>
<feature type="non-terminal residue" evidence="10">
    <location>
        <position position="1"/>
    </location>
</feature>
<organism evidence="10 11">
    <name type="scientific">Cephalotus follicularis</name>
    <name type="common">Albany pitcher plant</name>
    <dbReference type="NCBI Taxonomy" id="3775"/>
    <lineage>
        <taxon>Eukaryota</taxon>
        <taxon>Viridiplantae</taxon>
        <taxon>Streptophyta</taxon>
        <taxon>Embryophyta</taxon>
        <taxon>Tracheophyta</taxon>
        <taxon>Spermatophyta</taxon>
        <taxon>Magnoliopsida</taxon>
        <taxon>eudicotyledons</taxon>
        <taxon>Gunneridae</taxon>
        <taxon>Pentapetalae</taxon>
        <taxon>rosids</taxon>
        <taxon>fabids</taxon>
        <taxon>Oxalidales</taxon>
        <taxon>Cephalotaceae</taxon>
        <taxon>Cephalotus</taxon>
    </lineage>
</organism>
<name>A0A1Q3AMH7_CEPFO</name>
<feature type="domain" description="DDE Tnp4" evidence="8">
    <location>
        <begin position="107"/>
        <end position="263"/>
    </location>
</feature>
<dbReference type="GO" id="GO:0046872">
    <property type="term" value="F:metal ion binding"/>
    <property type="evidence" value="ECO:0007669"/>
    <property type="project" value="UniProtKB-KW"/>
</dbReference>
<gene>
    <name evidence="10" type="ORF">CFOL_v3_00498</name>
</gene>
<feature type="domain" description="DUF8040" evidence="9">
    <location>
        <begin position="1"/>
        <end position="73"/>
    </location>
</feature>
<dbReference type="InterPro" id="IPR058353">
    <property type="entry name" value="DUF8040"/>
</dbReference>
<keyword evidence="5" id="KW-0479">Metal-binding</keyword>
<evidence type="ECO:0000259" key="8">
    <source>
        <dbReference type="Pfam" id="PF13359"/>
    </source>
</evidence>
<evidence type="ECO:0000256" key="7">
    <source>
        <dbReference type="ARBA" id="ARBA00023242"/>
    </source>
</evidence>
<evidence type="ECO:0000259" key="9">
    <source>
        <dbReference type="Pfam" id="PF26138"/>
    </source>
</evidence>
<dbReference type="Proteomes" id="UP000187406">
    <property type="component" value="Unassembled WGS sequence"/>
</dbReference>
<dbReference type="InParanoid" id="A0A1Q3AMH7"/>
<dbReference type="EMBL" id="BDDD01000011">
    <property type="protein sequence ID" value="GAV56959.1"/>
    <property type="molecule type" value="Genomic_DNA"/>
</dbReference>
<dbReference type="PANTHER" id="PTHR22930">
    <property type="match status" value="1"/>
</dbReference>
<keyword evidence="11" id="KW-1185">Reference proteome</keyword>
<dbReference type="Pfam" id="PF26138">
    <property type="entry name" value="DUF8040"/>
    <property type="match status" value="1"/>
</dbReference>
<dbReference type="AlphaFoldDB" id="A0A1Q3AMH7"/>
<keyword evidence="4" id="KW-0540">Nuclease</keyword>
<comment type="subcellular location">
    <subcellularLocation>
        <location evidence="2">Nucleus</location>
    </subcellularLocation>
</comment>
<evidence type="ECO:0000256" key="5">
    <source>
        <dbReference type="ARBA" id="ARBA00022723"/>
    </source>
</evidence>
<proteinExistence type="inferred from homology"/>
<protein>
    <submittedName>
        <fullName evidence="10">DDE_4 domain-containing protein</fullName>
    </submittedName>
</protein>
<keyword evidence="6" id="KW-0378">Hydrolase</keyword>
<feature type="non-terminal residue" evidence="10">
    <location>
        <position position="268"/>
    </location>
</feature>
<dbReference type="GO" id="GO:0004518">
    <property type="term" value="F:nuclease activity"/>
    <property type="evidence" value="ECO:0007669"/>
    <property type="project" value="UniProtKB-KW"/>
</dbReference>
<evidence type="ECO:0000256" key="4">
    <source>
        <dbReference type="ARBA" id="ARBA00022722"/>
    </source>
</evidence>
<dbReference type="PANTHER" id="PTHR22930:SF293">
    <property type="entry name" value="PROTEIN ALP1-LIKE"/>
    <property type="match status" value="1"/>
</dbReference>
<evidence type="ECO:0000313" key="11">
    <source>
        <dbReference type="Proteomes" id="UP000187406"/>
    </source>
</evidence>
<reference evidence="11" key="1">
    <citation type="submission" date="2016-04" db="EMBL/GenBank/DDBJ databases">
        <title>Cephalotus genome sequencing.</title>
        <authorList>
            <person name="Fukushima K."/>
            <person name="Hasebe M."/>
            <person name="Fang X."/>
        </authorList>
    </citation>
    <scope>NUCLEOTIDE SEQUENCE [LARGE SCALE GENOMIC DNA]</scope>
    <source>
        <strain evidence="11">cv. St1</strain>
    </source>
</reference>
<dbReference type="GO" id="GO:0016787">
    <property type="term" value="F:hydrolase activity"/>
    <property type="evidence" value="ECO:0007669"/>
    <property type="project" value="UniProtKB-KW"/>
</dbReference>
<comment type="caution">
    <text evidence="10">The sequence shown here is derived from an EMBL/GenBank/DDBJ whole genome shotgun (WGS) entry which is preliminary data.</text>
</comment>